<organism evidence="2">
    <name type="scientific">Spironucleus salmonicida</name>
    <dbReference type="NCBI Taxonomy" id="348837"/>
    <lineage>
        <taxon>Eukaryota</taxon>
        <taxon>Metamonada</taxon>
        <taxon>Diplomonadida</taxon>
        <taxon>Hexamitidae</taxon>
        <taxon>Hexamitinae</taxon>
        <taxon>Spironucleus</taxon>
    </lineage>
</organism>
<dbReference type="GO" id="GO:0046856">
    <property type="term" value="P:phosphatidylinositol dephosphorylation"/>
    <property type="evidence" value="ECO:0007669"/>
    <property type="project" value="InterPro"/>
</dbReference>
<dbReference type="GO" id="GO:0004439">
    <property type="term" value="F:phosphatidylinositol-4,5-bisphosphate 5-phosphatase activity"/>
    <property type="evidence" value="ECO:0007669"/>
    <property type="project" value="TreeGrafter"/>
</dbReference>
<dbReference type="AlphaFoldDB" id="V6LB80"/>
<dbReference type="PANTHER" id="PTHR11200:SF297">
    <property type="entry name" value="INOSITOL POLYPHOSPHATE-RELATED PHOSPHATASE DOMAIN-CONTAINING PROTEIN"/>
    <property type="match status" value="1"/>
</dbReference>
<name>V6LB80_9EUKA</name>
<proteinExistence type="predicted"/>
<protein>
    <submittedName>
        <fullName evidence="2">Endonuclease/Exonuclease/phosphatase family protein</fullName>
    </submittedName>
    <submittedName>
        <fullName evidence="3">Inositol polyphosphate 5-phosphatase</fullName>
    </submittedName>
</protein>
<dbReference type="Pfam" id="PF22669">
    <property type="entry name" value="Exo_endo_phos2"/>
    <property type="match status" value="1"/>
</dbReference>
<keyword evidence="4" id="KW-1185">Reference proteome</keyword>
<reference evidence="2 3" key="1">
    <citation type="journal article" date="2014" name="PLoS Genet.">
        <title>The Genome of Spironucleus salmonicida Highlights a Fish Pathogen Adapted to Fluctuating Environments.</title>
        <authorList>
            <person name="Xu F."/>
            <person name="Jerlstrom-Hultqvist J."/>
            <person name="Einarsson E."/>
            <person name="Astvaldsson A."/>
            <person name="Svard S.G."/>
            <person name="Andersson J.O."/>
        </authorList>
    </citation>
    <scope>NUCLEOTIDE SEQUENCE</scope>
    <source>
        <strain evidence="3">ATCC 50377</strain>
    </source>
</reference>
<evidence type="ECO:0000313" key="4">
    <source>
        <dbReference type="Proteomes" id="UP000018208"/>
    </source>
</evidence>
<keyword evidence="2" id="KW-0540">Nuclease</keyword>
<dbReference type="InterPro" id="IPR046985">
    <property type="entry name" value="IP5"/>
</dbReference>
<accession>V6LB80</accession>
<keyword evidence="2" id="KW-0378">Hydrolase</keyword>
<keyword evidence="2" id="KW-0269">Exonuclease</keyword>
<evidence type="ECO:0000259" key="1">
    <source>
        <dbReference type="SMART" id="SM00128"/>
    </source>
</evidence>
<dbReference type="GO" id="GO:0004527">
    <property type="term" value="F:exonuclease activity"/>
    <property type="evidence" value="ECO:0007669"/>
    <property type="project" value="UniProtKB-KW"/>
</dbReference>
<keyword evidence="2" id="KW-0255">Endonuclease</keyword>
<feature type="domain" description="Inositol polyphosphate-related phosphatase" evidence="1">
    <location>
        <begin position="1"/>
        <end position="290"/>
    </location>
</feature>
<dbReference type="EMBL" id="AUWU02000003">
    <property type="protein sequence ID" value="KAH0575501.1"/>
    <property type="molecule type" value="Genomic_DNA"/>
</dbReference>
<dbReference type="Gene3D" id="3.60.10.10">
    <property type="entry name" value="Endonuclease/exonuclease/phosphatase"/>
    <property type="match status" value="1"/>
</dbReference>
<evidence type="ECO:0000313" key="3">
    <source>
        <dbReference type="EMBL" id="KAH0575501.1"/>
    </source>
</evidence>
<dbReference type="EMBL" id="KI546168">
    <property type="protein sequence ID" value="EST41690.1"/>
    <property type="molecule type" value="Genomic_DNA"/>
</dbReference>
<dbReference type="PANTHER" id="PTHR11200">
    <property type="entry name" value="INOSITOL 5-PHOSPHATASE"/>
    <property type="match status" value="1"/>
</dbReference>
<reference evidence="3" key="2">
    <citation type="submission" date="2020-12" db="EMBL/GenBank/DDBJ databases">
        <title>New Spironucleus salmonicida genome in near-complete chromosomes.</title>
        <authorList>
            <person name="Xu F."/>
            <person name="Kurt Z."/>
            <person name="Jimenez-Gonzalez A."/>
            <person name="Astvaldsson A."/>
            <person name="Andersson J.O."/>
            <person name="Svard S.G."/>
        </authorList>
    </citation>
    <scope>NUCLEOTIDE SEQUENCE</scope>
    <source>
        <strain evidence="3">ATCC 50377</strain>
    </source>
</reference>
<dbReference type="SUPFAM" id="SSF56219">
    <property type="entry name" value="DNase I-like"/>
    <property type="match status" value="1"/>
</dbReference>
<dbReference type="Proteomes" id="UP000018208">
    <property type="component" value="Unassembled WGS sequence"/>
</dbReference>
<dbReference type="OrthoDB" id="405996at2759"/>
<dbReference type="InterPro" id="IPR000300">
    <property type="entry name" value="IPPc"/>
</dbReference>
<dbReference type="InterPro" id="IPR036691">
    <property type="entry name" value="Endo/exonu/phosph_ase_sf"/>
</dbReference>
<dbReference type="SMART" id="SM00128">
    <property type="entry name" value="IPPc"/>
    <property type="match status" value="1"/>
</dbReference>
<dbReference type="GO" id="GO:0004519">
    <property type="term" value="F:endonuclease activity"/>
    <property type="evidence" value="ECO:0007669"/>
    <property type="project" value="UniProtKB-KW"/>
</dbReference>
<dbReference type="VEuPathDB" id="GiardiaDB:SS50377_23134"/>
<sequence length="298" mass="34350">MTHSIFLMTFNQHGRCIPDALNCIDKDYDIVIIGSQECCHSIQKSFFCSSKRIWKNSIEIKLKQFSDDYIHIHSKSLNAQVLSIFIKQGINLTCLQSKSLKLGKYGANKGVISTQFCIDHQPFHIVSCHLNSGEKVKNRLSQVKKLSKFIEAQANSDQEKIFILGDLNFRIELEEDKCNQLIEQGQIFDILQQDQIIKNNFVFYDIKEILFNPTYKISDGNFSQGRTPSYTDRIMVYDVLGSDKYKTCQCKSKGQKFDGKFVVDKYDSYKVQGSDHWPVYGVILMVNQPMEGQKIFTK</sequence>
<gene>
    <name evidence="2" type="ORF">SS50377_18778</name>
    <name evidence="3" type="ORF">SS50377_23134</name>
</gene>
<evidence type="ECO:0000313" key="2">
    <source>
        <dbReference type="EMBL" id="EST41690.1"/>
    </source>
</evidence>